<dbReference type="InterPro" id="IPR007627">
    <property type="entry name" value="RNA_pol_sigma70_r2"/>
</dbReference>
<dbReference type="GO" id="GO:0016987">
    <property type="term" value="F:sigma factor activity"/>
    <property type="evidence" value="ECO:0007669"/>
    <property type="project" value="UniProtKB-KW"/>
</dbReference>
<evidence type="ECO:0000259" key="7">
    <source>
        <dbReference type="Pfam" id="PF04542"/>
    </source>
</evidence>
<dbReference type="Pfam" id="PF08281">
    <property type="entry name" value="Sigma70_r4_2"/>
    <property type="match status" value="1"/>
</dbReference>
<evidence type="ECO:0000256" key="6">
    <source>
        <dbReference type="RuleBase" id="RU000716"/>
    </source>
</evidence>
<dbReference type="Gene3D" id="1.10.10.10">
    <property type="entry name" value="Winged helix-like DNA-binding domain superfamily/Winged helix DNA-binding domain"/>
    <property type="match status" value="1"/>
</dbReference>
<dbReference type="PANTHER" id="PTHR43133">
    <property type="entry name" value="RNA POLYMERASE ECF-TYPE SIGMA FACTO"/>
    <property type="match status" value="1"/>
</dbReference>
<keyword evidence="3 6" id="KW-0731">Sigma factor</keyword>
<dbReference type="RefSeq" id="WP_120271279.1">
    <property type="nucleotide sequence ID" value="NZ_RAPN01000001.1"/>
</dbReference>
<comment type="caution">
    <text evidence="9">The sequence shown here is derived from an EMBL/GenBank/DDBJ whole genome shotgun (WGS) entry which is preliminary data.</text>
</comment>
<proteinExistence type="inferred from homology"/>
<evidence type="ECO:0000256" key="2">
    <source>
        <dbReference type="ARBA" id="ARBA00023015"/>
    </source>
</evidence>
<keyword evidence="4 6" id="KW-0238">DNA-binding</keyword>
<organism evidence="9 10">
    <name type="scientific">Mangrovibacterium diazotrophicum</name>
    <dbReference type="NCBI Taxonomy" id="1261403"/>
    <lineage>
        <taxon>Bacteria</taxon>
        <taxon>Pseudomonadati</taxon>
        <taxon>Bacteroidota</taxon>
        <taxon>Bacteroidia</taxon>
        <taxon>Marinilabiliales</taxon>
        <taxon>Prolixibacteraceae</taxon>
        <taxon>Mangrovibacterium</taxon>
    </lineage>
</organism>
<dbReference type="PANTHER" id="PTHR43133:SF46">
    <property type="entry name" value="RNA POLYMERASE SIGMA-70 FACTOR ECF SUBFAMILY"/>
    <property type="match status" value="1"/>
</dbReference>
<dbReference type="SUPFAM" id="SSF88659">
    <property type="entry name" value="Sigma3 and sigma4 domains of RNA polymerase sigma factors"/>
    <property type="match status" value="1"/>
</dbReference>
<feature type="domain" description="RNA polymerase sigma factor 70 region 4 type 2" evidence="8">
    <location>
        <begin position="121"/>
        <end position="171"/>
    </location>
</feature>
<dbReference type="OrthoDB" id="659855at2"/>
<gene>
    <name evidence="9" type="ORF">BC643_0163</name>
</gene>
<dbReference type="GO" id="GO:0006352">
    <property type="term" value="P:DNA-templated transcription initiation"/>
    <property type="evidence" value="ECO:0007669"/>
    <property type="project" value="InterPro"/>
</dbReference>
<dbReference type="Proteomes" id="UP000283387">
    <property type="component" value="Unassembled WGS sequence"/>
</dbReference>
<evidence type="ECO:0000256" key="3">
    <source>
        <dbReference type="ARBA" id="ARBA00023082"/>
    </source>
</evidence>
<dbReference type="PROSITE" id="PS01063">
    <property type="entry name" value="SIGMA70_ECF"/>
    <property type="match status" value="1"/>
</dbReference>
<dbReference type="InterPro" id="IPR039425">
    <property type="entry name" value="RNA_pol_sigma-70-like"/>
</dbReference>
<dbReference type="SUPFAM" id="SSF88946">
    <property type="entry name" value="Sigma2 domain of RNA polymerase sigma factors"/>
    <property type="match status" value="1"/>
</dbReference>
<keyword evidence="2 6" id="KW-0805">Transcription regulation</keyword>
<evidence type="ECO:0000313" key="10">
    <source>
        <dbReference type="Proteomes" id="UP000283387"/>
    </source>
</evidence>
<dbReference type="NCBIfam" id="TIGR02985">
    <property type="entry name" value="Sig70_bacteroi1"/>
    <property type="match status" value="1"/>
</dbReference>
<sequence length="192" mass="22359">MQTNLNENQLIDRLKRDDALAFDSLFKIYGTKLYSFALKYLRSESESEELVQEVFVKIWENRKALKTDLSFKSYLFTIALNQIRKYFNKRAITLNYLNQLGGEDFETNKTVESIDYASLLKRVDEIVDGLPDRKKLIFQKSRKEGKSSKEIATELEITIGTVDNQISDALKIIREALRKEDLALLLFLTLFL</sequence>
<dbReference type="InterPro" id="IPR014327">
    <property type="entry name" value="RNA_pol_sigma70_bacteroid"/>
</dbReference>
<dbReference type="InterPro" id="IPR013325">
    <property type="entry name" value="RNA_pol_sigma_r2"/>
</dbReference>
<evidence type="ECO:0000313" key="9">
    <source>
        <dbReference type="EMBL" id="RKD89830.1"/>
    </source>
</evidence>
<name>A0A419W3F0_9BACT</name>
<dbReference type="InterPro" id="IPR036388">
    <property type="entry name" value="WH-like_DNA-bd_sf"/>
</dbReference>
<evidence type="ECO:0000256" key="4">
    <source>
        <dbReference type="ARBA" id="ARBA00023125"/>
    </source>
</evidence>
<keyword evidence="10" id="KW-1185">Reference proteome</keyword>
<feature type="domain" description="RNA polymerase sigma-70 region 2" evidence="7">
    <location>
        <begin position="25"/>
        <end position="90"/>
    </location>
</feature>
<accession>A0A419W3F0</accession>
<dbReference type="GO" id="GO:0003677">
    <property type="term" value="F:DNA binding"/>
    <property type="evidence" value="ECO:0007669"/>
    <property type="project" value="UniProtKB-KW"/>
</dbReference>
<dbReference type="InterPro" id="IPR014284">
    <property type="entry name" value="RNA_pol_sigma-70_dom"/>
</dbReference>
<dbReference type="EMBL" id="RAPN01000001">
    <property type="protein sequence ID" value="RKD89830.1"/>
    <property type="molecule type" value="Genomic_DNA"/>
</dbReference>
<reference evidence="9 10" key="1">
    <citation type="submission" date="2018-09" db="EMBL/GenBank/DDBJ databases">
        <title>Genomic Encyclopedia of Archaeal and Bacterial Type Strains, Phase II (KMG-II): from individual species to whole genera.</title>
        <authorList>
            <person name="Goeker M."/>
        </authorList>
    </citation>
    <scope>NUCLEOTIDE SEQUENCE [LARGE SCALE GENOMIC DNA]</scope>
    <source>
        <strain evidence="9 10">DSM 27148</strain>
    </source>
</reference>
<evidence type="ECO:0000256" key="5">
    <source>
        <dbReference type="ARBA" id="ARBA00023163"/>
    </source>
</evidence>
<comment type="similarity">
    <text evidence="1 6">Belongs to the sigma-70 factor family. ECF subfamily.</text>
</comment>
<dbReference type="NCBIfam" id="TIGR02937">
    <property type="entry name" value="sigma70-ECF"/>
    <property type="match status" value="1"/>
</dbReference>
<dbReference type="Pfam" id="PF04542">
    <property type="entry name" value="Sigma70_r2"/>
    <property type="match status" value="1"/>
</dbReference>
<dbReference type="AlphaFoldDB" id="A0A419W3F0"/>
<dbReference type="InterPro" id="IPR000838">
    <property type="entry name" value="RNA_pol_sigma70_ECF_CS"/>
</dbReference>
<evidence type="ECO:0000259" key="8">
    <source>
        <dbReference type="Pfam" id="PF08281"/>
    </source>
</evidence>
<dbReference type="Gene3D" id="1.10.1740.10">
    <property type="match status" value="1"/>
</dbReference>
<dbReference type="InterPro" id="IPR013324">
    <property type="entry name" value="RNA_pol_sigma_r3/r4-like"/>
</dbReference>
<protein>
    <recommendedName>
        <fullName evidence="6">RNA polymerase sigma factor</fullName>
    </recommendedName>
</protein>
<keyword evidence="5 6" id="KW-0804">Transcription</keyword>
<dbReference type="InterPro" id="IPR013249">
    <property type="entry name" value="RNA_pol_sigma70_r4_t2"/>
</dbReference>
<evidence type="ECO:0000256" key="1">
    <source>
        <dbReference type="ARBA" id="ARBA00010641"/>
    </source>
</evidence>